<proteinExistence type="predicted"/>
<sequence>MATIFLDPEKLQVQIDKLFSVADSCDDARRSIDQRSEELGDPYEGIDFFPLSASNAANNLRVCAEDVRGVKDTIVELNENGVAAMDAEGVITCTIPDDVTIESVRQLADWGQGVVDGRELEELVGGGVPGSGRSYEEVLASVRAGVEGDPAYAQALVDQVGGEGLTGLPLEAEDYVTRDSAYGQVEERPGAGAELAGLLGRALASASRRGGGQGA</sequence>
<dbReference type="Proteomes" id="UP000273001">
    <property type="component" value="Chromosome"/>
</dbReference>
<name>A0ABM6Z646_9ACTO</name>
<evidence type="ECO:0000313" key="3">
    <source>
        <dbReference type="Proteomes" id="UP000273001"/>
    </source>
</evidence>
<evidence type="ECO:0000313" key="2">
    <source>
        <dbReference type="EMBL" id="AYD90493.1"/>
    </source>
</evidence>
<accession>A0ABM6Z646</accession>
<evidence type="ECO:0000259" key="1">
    <source>
        <dbReference type="Pfam" id="PF20211"/>
    </source>
</evidence>
<organism evidence="2 3">
    <name type="scientific">Actinomyces lilanjuaniae</name>
    <dbReference type="NCBI Taxonomy" id="2321394"/>
    <lineage>
        <taxon>Bacteria</taxon>
        <taxon>Bacillati</taxon>
        <taxon>Actinomycetota</taxon>
        <taxon>Actinomycetes</taxon>
        <taxon>Actinomycetales</taxon>
        <taxon>Actinomycetaceae</taxon>
        <taxon>Actinomyces</taxon>
    </lineage>
</organism>
<feature type="domain" description="DUF6571" evidence="1">
    <location>
        <begin position="1"/>
        <end position="209"/>
    </location>
</feature>
<gene>
    <name evidence="2" type="ORF">D5R93_11665</name>
</gene>
<dbReference type="InterPro" id="IPR046701">
    <property type="entry name" value="DUF6571"/>
</dbReference>
<protein>
    <recommendedName>
        <fullName evidence="1">DUF6571 domain-containing protein</fullName>
    </recommendedName>
</protein>
<dbReference type="Pfam" id="PF20211">
    <property type="entry name" value="DUF6571"/>
    <property type="match status" value="1"/>
</dbReference>
<reference evidence="2 3" key="1">
    <citation type="submission" date="2018-09" db="EMBL/GenBank/DDBJ databases">
        <authorList>
            <person name="Li J."/>
        </authorList>
    </citation>
    <scope>NUCLEOTIDE SEQUENCE [LARGE SCALE GENOMIC DNA]</scope>
    <source>
        <strain evidence="2 3">2129</strain>
    </source>
</reference>
<dbReference type="RefSeq" id="WP_120205407.1">
    <property type="nucleotide sequence ID" value="NZ_CP032514.1"/>
</dbReference>
<dbReference type="EMBL" id="CP032514">
    <property type="protein sequence ID" value="AYD90493.1"/>
    <property type="molecule type" value="Genomic_DNA"/>
</dbReference>
<keyword evidence="3" id="KW-1185">Reference proteome</keyword>